<reference evidence="6 7" key="1">
    <citation type="submission" date="2017-07" db="EMBL/GenBank/DDBJ databases">
        <title>Paenibacillus herberti R33 genome sequencing and assembly.</title>
        <authorList>
            <person name="Su W."/>
        </authorList>
    </citation>
    <scope>NUCLEOTIDE SEQUENCE [LARGE SCALE GENOMIC DNA]</scope>
    <source>
        <strain evidence="6 7">R33</strain>
    </source>
</reference>
<comment type="caution">
    <text evidence="6">The sequence shown here is derived from an EMBL/GenBank/DDBJ whole genome shotgun (WGS) entry which is preliminary data.</text>
</comment>
<dbReference type="Gene3D" id="3.40.50.1980">
    <property type="entry name" value="Nitrogenase molybdenum iron protein domain"/>
    <property type="match status" value="2"/>
</dbReference>
<dbReference type="Pfam" id="PF12833">
    <property type="entry name" value="HTH_18"/>
    <property type="match status" value="1"/>
</dbReference>
<keyword evidence="7" id="KW-1185">Reference proteome</keyword>
<dbReference type="Pfam" id="PF01497">
    <property type="entry name" value="Peripla_BP_2"/>
    <property type="match status" value="1"/>
</dbReference>
<dbReference type="GO" id="GO:0043565">
    <property type="term" value="F:sequence-specific DNA binding"/>
    <property type="evidence" value="ECO:0007669"/>
    <property type="project" value="InterPro"/>
</dbReference>
<dbReference type="InterPro" id="IPR002491">
    <property type="entry name" value="ABC_transptr_periplasmic_BD"/>
</dbReference>
<keyword evidence="1" id="KW-0805">Transcription regulation</keyword>
<dbReference type="InterPro" id="IPR018060">
    <property type="entry name" value="HTH_AraC"/>
</dbReference>
<dbReference type="PANTHER" id="PTHR43280">
    <property type="entry name" value="ARAC-FAMILY TRANSCRIPTIONAL REGULATOR"/>
    <property type="match status" value="1"/>
</dbReference>
<dbReference type="EMBL" id="NMUQ01000003">
    <property type="protein sequence ID" value="OXM13450.1"/>
    <property type="molecule type" value="Genomic_DNA"/>
</dbReference>
<dbReference type="SMART" id="SM00342">
    <property type="entry name" value="HTH_ARAC"/>
    <property type="match status" value="1"/>
</dbReference>
<organism evidence="6 7">
    <name type="scientific">Paenibacillus herberti</name>
    <dbReference type="NCBI Taxonomy" id="1619309"/>
    <lineage>
        <taxon>Bacteria</taxon>
        <taxon>Bacillati</taxon>
        <taxon>Bacillota</taxon>
        <taxon>Bacilli</taxon>
        <taxon>Bacillales</taxon>
        <taxon>Paenibacillaceae</taxon>
        <taxon>Paenibacillus</taxon>
    </lineage>
</organism>
<dbReference type="InterPro" id="IPR009057">
    <property type="entry name" value="Homeodomain-like_sf"/>
</dbReference>
<name>A0A229NUA5_9BACL</name>
<gene>
    <name evidence="6" type="ORF">CGZ75_20605</name>
</gene>
<dbReference type="PROSITE" id="PS50983">
    <property type="entry name" value="FE_B12_PBP"/>
    <property type="match status" value="1"/>
</dbReference>
<evidence type="ECO:0000256" key="3">
    <source>
        <dbReference type="ARBA" id="ARBA00023163"/>
    </source>
</evidence>
<evidence type="ECO:0000313" key="7">
    <source>
        <dbReference type="Proteomes" id="UP000215145"/>
    </source>
</evidence>
<dbReference type="SUPFAM" id="SSF53807">
    <property type="entry name" value="Helical backbone' metal receptor"/>
    <property type="match status" value="1"/>
</dbReference>
<dbReference type="Gene3D" id="1.10.10.60">
    <property type="entry name" value="Homeodomain-like"/>
    <property type="match status" value="2"/>
</dbReference>
<accession>A0A229NUA5</accession>
<sequence length="558" mass="63014">MESVVSGYQPSCYLYEYGDIRLFGKRQDVLRLPQLDGWDTLLIATSDGGKVHWGSGEARLLKRGTGLYIPGKAESSDDELELEGASGYLLRFRQLRRSGIFSDKAGDEAKEARVQDPEITGIEPQSGTCSNALLRFSEKLELLSFRPFSRCLLLLETLFKLKGSTEPLACLECDICFQELMWQLLQYRAAEPSEAGHASAVERTIGYIEKRYAEILSVGELAEVAGMERGRYTRQFKAETGRLPLEYVNEVRIGRAQQMLLLTGDRLSEIALCSGFNNEYYFNRRFKGATGVSPGRYRRLYRSGTRMFAPFLEDYLLALGQFPVMQTVHPRWGKQDYLKLEGVPEYDVTSPDLARLASLEPELILLNDGYRRWGLDECRQVAPLFNLPYFHEDWRATLRSLAAVIDVEELVDDIVADYERKAANAKRRLSRHIGSQTAAFLRISGNKASLYGYERGFTAGVLHRDLGLSPDPLVVRLTAGKRMAELSEVSIADLKADHLFIAYDRDAGEPDVLTGSAPWRRLPAVAAGRVYEVDFMAWMNYGILSHHRKVEDVIEVLL</sequence>
<dbReference type="OrthoDB" id="9783876at2"/>
<feature type="domain" description="Fe/B12 periplasmic-binding" evidence="5">
    <location>
        <begin position="304"/>
        <end position="558"/>
    </location>
</feature>
<feature type="domain" description="HTH araC/xylS-type" evidence="4">
    <location>
        <begin position="202"/>
        <end position="300"/>
    </location>
</feature>
<dbReference type="SUPFAM" id="SSF46689">
    <property type="entry name" value="Homeodomain-like"/>
    <property type="match status" value="2"/>
</dbReference>
<keyword evidence="2" id="KW-0238">DNA-binding</keyword>
<evidence type="ECO:0000259" key="5">
    <source>
        <dbReference type="PROSITE" id="PS50983"/>
    </source>
</evidence>
<dbReference type="RefSeq" id="WP_089526156.1">
    <property type="nucleotide sequence ID" value="NZ_NMUQ01000003.1"/>
</dbReference>
<proteinExistence type="predicted"/>
<keyword evidence="3" id="KW-0804">Transcription</keyword>
<dbReference type="PANTHER" id="PTHR43280:SF28">
    <property type="entry name" value="HTH-TYPE TRANSCRIPTIONAL ACTIVATOR RHAS"/>
    <property type="match status" value="1"/>
</dbReference>
<dbReference type="Proteomes" id="UP000215145">
    <property type="component" value="Unassembled WGS sequence"/>
</dbReference>
<evidence type="ECO:0000259" key="4">
    <source>
        <dbReference type="PROSITE" id="PS01124"/>
    </source>
</evidence>
<protein>
    <submittedName>
        <fullName evidence="6">AraC family transcriptional regulator</fullName>
    </submittedName>
</protein>
<dbReference type="PROSITE" id="PS01124">
    <property type="entry name" value="HTH_ARAC_FAMILY_2"/>
    <property type="match status" value="1"/>
</dbReference>
<evidence type="ECO:0000256" key="1">
    <source>
        <dbReference type="ARBA" id="ARBA00023015"/>
    </source>
</evidence>
<dbReference type="AlphaFoldDB" id="A0A229NUA5"/>
<dbReference type="GO" id="GO:0003700">
    <property type="term" value="F:DNA-binding transcription factor activity"/>
    <property type="evidence" value="ECO:0007669"/>
    <property type="project" value="InterPro"/>
</dbReference>
<evidence type="ECO:0000256" key="2">
    <source>
        <dbReference type="ARBA" id="ARBA00023125"/>
    </source>
</evidence>
<evidence type="ECO:0000313" key="6">
    <source>
        <dbReference type="EMBL" id="OXM13450.1"/>
    </source>
</evidence>